<name>Q5ZB28_ORYSJ</name>
<reference evidence="2" key="1">
    <citation type="journal article" date="2002" name="Nature">
        <title>The genome sequence and structure of rice chromosome 1.</title>
        <authorList>
            <person name="Sasaki T."/>
            <person name="Matsumoto T."/>
            <person name="Yamamoto K."/>
            <person name="Sakata K."/>
            <person name="Baba T."/>
            <person name="Katayose Y."/>
            <person name="Wu J."/>
            <person name="Niimura Y."/>
            <person name="Cheng Z."/>
            <person name="Nagamura Y."/>
            <person name="Antonio B.A."/>
            <person name="Kanamori H."/>
            <person name="Hosokawa S."/>
            <person name="Masukawa M."/>
            <person name="Arikawa K."/>
            <person name="Chiden Y."/>
            <person name="Hayashi M."/>
            <person name="Okamoto M."/>
            <person name="Ando T."/>
            <person name="Aoki H."/>
            <person name="Arita K."/>
            <person name="Hamada M."/>
            <person name="Harada C."/>
            <person name="Hijishita S."/>
            <person name="Honda M."/>
            <person name="Ichikawa Y."/>
            <person name="Idonuma A."/>
            <person name="Iijima M."/>
            <person name="Ikeda M."/>
            <person name="Ikeno M."/>
            <person name="Itoh S."/>
            <person name="Itoh T."/>
            <person name="Itoh Y."/>
            <person name="Itoh Y."/>
            <person name="Iwabuchi A."/>
            <person name="Kamiya K."/>
            <person name="Karasawa W."/>
            <person name="Katagiri S."/>
            <person name="Kikuta A."/>
            <person name="Kobayashi N."/>
            <person name="Kono I."/>
            <person name="Machita K."/>
            <person name="Maehara T."/>
            <person name="Mizuno H."/>
            <person name="Mizubayashi T."/>
            <person name="Mukai Y."/>
            <person name="Nagasaki H."/>
            <person name="Nakashima M."/>
            <person name="Nakama Y."/>
            <person name="Nakamichi Y."/>
            <person name="Nakamura M."/>
            <person name="Namiki N."/>
            <person name="Negishi M."/>
            <person name="Ohta I."/>
            <person name="Ono N."/>
            <person name="Saji S."/>
            <person name="Sakai K."/>
            <person name="Shibata M."/>
            <person name="Shimokawa T."/>
            <person name="Shomura A."/>
            <person name="Song J."/>
            <person name="Takazaki Y."/>
            <person name="Terasawa K."/>
            <person name="Tsuji K."/>
            <person name="Waki K."/>
            <person name="Yamagata H."/>
            <person name="Yamane H."/>
            <person name="Yoshiki S."/>
            <person name="Yoshihara R."/>
            <person name="Yukawa K."/>
            <person name="Zhong H."/>
            <person name="Iwama H."/>
            <person name="Endo T."/>
            <person name="Ito H."/>
            <person name="Hahn J.H."/>
            <person name="Kim H.I."/>
            <person name="Eun M.Y."/>
            <person name="Yano M."/>
            <person name="Jiang J."/>
            <person name="Gojobori T."/>
        </authorList>
    </citation>
    <scope>NUCLEOTIDE SEQUENCE [LARGE SCALE GENOMIC DNA]</scope>
</reference>
<feature type="region of interest" description="Disordered" evidence="1">
    <location>
        <begin position="1"/>
        <end position="44"/>
    </location>
</feature>
<protein>
    <submittedName>
        <fullName evidence="2">Uncharacterized protein</fullName>
    </submittedName>
</protein>
<evidence type="ECO:0000313" key="2">
    <source>
        <dbReference type="EMBL" id="BAD53214.1"/>
    </source>
</evidence>
<organism evidence="2">
    <name type="scientific">Oryza sativa subsp. japonica</name>
    <name type="common">Rice</name>
    <dbReference type="NCBI Taxonomy" id="39947"/>
    <lineage>
        <taxon>Eukaryota</taxon>
        <taxon>Viridiplantae</taxon>
        <taxon>Streptophyta</taxon>
        <taxon>Embryophyta</taxon>
        <taxon>Tracheophyta</taxon>
        <taxon>Spermatophyta</taxon>
        <taxon>Magnoliopsida</taxon>
        <taxon>Liliopsida</taxon>
        <taxon>Poales</taxon>
        <taxon>Poaceae</taxon>
        <taxon>BOP clade</taxon>
        <taxon>Oryzoideae</taxon>
        <taxon>Oryzeae</taxon>
        <taxon>Oryzinae</taxon>
        <taxon>Oryza</taxon>
        <taxon>Oryza sativa</taxon>
    </lineage>
</organism>
<sequence length="126" mass="13284">MASAQPPDAGGEVAAGSDQQRRRGDDVGDGGRVPPAAAEGERRGRLAACQAVTKAGRRGRALVVALITDQPSFMVASRGSSAEGSRSQTNNRWIRELHVVLWDACDPAVYVDLADGSGHYTVRRLA</sequence>
<dbReference type="Proteomes" id="UP000817658">
    <property type="component" value="Chromosome 1"/>
</dbReference>
<accession>Q5ZB28</accession>
<dbReference type="AlphaFoldDB" id="Q5ZB28"/>
<gene>
    <name evidence="2" type="primary">OJ1111_G12.24</name>
</gene>
<evidence type="ECO:0000256" key="1">
    <source>
        <dbReference type="SAM" id="MobiDB-lite"/>
    </source>
</evidence>
<dbReference type="EMBL" id="AP003337">
    <property type="protein sequence ID" value="BAD53214.1"/>
    <property type="molecule type" value="Genomic_DNA"/>
</dbReference>
<proteinExistence type="predicted"/>